<protein>
    <submittedName>
        <fullName evidence="8">NADP-dependent malic enzyme</fullName>
    </submittedName>
</protein>
<name>A0A833CCF2_9FIRM</name>
<evidence type="ECO:0000259" key="7">
    <source>
        <dbReference type="SMART" id="SM01274"/>
    </source>
</evidence>
<dbReference type="PANTHER" id="PTHR43237:SF4">
    <property type="entry name" value="NADP-DEPENDENT MALIC ENZYME"/>
    <property type="match status" value="1"/>
</dbReference>
<dbReference type="GO" id="GO:0051287">
    <property type="term" value="F:NAD binding"/>
    <property type="evidence" value="ECO:0007669"/>
    <property type="project" value="InterPro"/>
</dbReference>
<dbReference type="InterPro" id="IPR012302">
    <property type="entry name" value="Malic_NAD-bd"/>
</dbReference>
<feature type="binding site" evidence="5">
    <location>
        <position position="134"/>
    </location>
    <ligand>
        <name>a divalent metal cation</name>
        <dbReference type="ChEBI" id="CHEBI:60240"/>
    </ligand>
</feature>
<reference evidence="8 9" key="1">
    <citation type="submission" date="2019-09" db="EMBL/GenBank/DDBJ databases">
        <title>Draft genome sequence of 3 type strains from the CCUG.</title>
        <authorList>
            <person name="Pineiro-Iglesias B."/>
            <person name="Tunovic T."/>
            <person name="Unosson C."/>
            <person name="Inganas E."/>
            <person name="Ohlen M."/>
            <person name="Cardew S."/>
            <person name="Jensie-Markopoulos S."/>
            <person name="Salva-Serra F."/>
            <person name="Jaen-Luchoro D."/>
            <person name="Karlsson R."/>
            <person name="Svensson-Stadler L."/>
            <person name="Chun J."/>
            <person name="Moore E."/>
        </authorList>
    </citation>
    <scope>NUCLEOTIDE SEQUENCE [LARGE SCALE GENOMIC DNA]</scope>
    <source>
        <strain evidence="8 9">CCUG 65427</strain>
    </source>
</reference>
<feature type="binding site" evidence="5">
    <location>
        <position position="159"/>
    </location>
    <ligand>
        <name>a divalent metal cation</name>
        <dbReference type="ChEBI" id="CHEBI:60240"/>
    </ligand>
</feature>
<comment type="cofactor">
    <cofactor evidence="5">
        <name>Mg(2+)</name>
        <dbReference type="ChEBI" id="CHEBI:18420"/>
    </cofactor>
    <cofactor evidence="5">
        <name>Mn(2+)</name>
        <dbReference type="ChEBI" id="CHEBI:29035"/>
    </cofactor>
    <text evidence="5">Divalent metal cations. Prefers magnesium or manganese.</text>
</comment>
<dbReference type="Pfam" id="PF03949">
    <property type="entry name" value="Malic_M"/>
    <property type="match status" value="1"/>
</dbReference>
<dbReference type="InterPro" id="IPR001891">
    <property type="entry name" value="Malic_OxRdtase"/>
</dbReference>
<evidence type="ECO:0000256" key="5">
    <source>
        <dbReference type="PIRSR" id="PIRSR000106-3"/>
    </source>
</evidence>
<evidence type="ECO:0000256" key="4">
    <source>
        <dbReference type="PIRSR" id="PIRSR000106-2"/>
    </source>
</evidence>
<dbReference type="Proteomes" id="UP000434554">
    <property type="component" value="Unassembled WGS sequence"/>
</dbReference>
<dbReference type="InterPro" id="IPR012301">
    <property type="entry name" value="Malic_N_dom"/>
</dbReference>
<dbReference type="Gene3D" id="3.40.50.10380">
    <property type="entry name" value="Malic enzyme, N-terminal domain"/>
    <property type="match status" value="1"/>
</dbReference>
<evidence type="ECO:0000256" key="3">
    <source>
        <dbReference type="PIRSR" id="PIRSR000106-1"/>
    </source>
</evidence>
<dbReference type="InterPro" id="IPR051674">
    <property type="entry name" value="Malate_Decarboxylase"/>
</dbReference>
<dbReference type="RefSeq" id="WP_006555577.1">
    <property type="nucleotide sequence ID" value="NZ_CAUBPY010000001.1"/>
</dbReference>
<feature type="binding site" evidence="5">
    <location>
        <position position="133"/>
    </location>
    <ligand>
        <name>a divalent metal cation</name>
        <dbReference type="ChEBI" id="CHEBI:60240"/>
    </ligand>
</feature>
<keyword evidence="2" id="KW-0560">Oxidoreductase</keyword>
<organism evidence="8 9">
    <name type="scientific">Veillonella seminalis</name>
    <dbReference type="NCBI Taxonomy" id="1502943"/>
    <lineage>
        <taxon>Bacteria</taxon>
        <taxon>Bacillati</taxon>
        <taxon>Bacillota</taxon>
        <taxon>Negativicutes</taxon>
        <taxon>Veillonellales</taxon>
        <taxon>Veillonellaceae</taxon>
        <taxon>Veillonella</taxon>
    </lineage>
</organism>
<keyword evidence="5" id="KW-0479">Metal-binding</keyword>
<dbReference type="InterPro" id="IPR036291">
    <property type="entry name" value="NAD(P)-bd_dom_sf"/>
</dbReference>
<dbReference type="AlphaFoldDB" id="A0A833CCF2"/>
<dbReference type="GO" id="GO:0004470">
    <property type="term" value="F:malic enzyme activity"/>
    <property type="evidence" value="ECO:0007669"/>
    <property type="project" value="InterPro"/>
</dbReference>
<dbReference type="PIRSF" id="PIRSF000106">
    <property type="entry name" value="ME"/>
    <property type="match status" value="1"/>
</dbReference>
<proteinExistence type="inferred from homology"/>
<dbReference type="SUPFAM" id="SSF53223">
    <property type="entry name" value="Aminoacid dehydrogenase-like, N-terminal domain"/>
    <property type="match status" value="1"/>
</dbReference>
<dbReference type="InterPro" id="IPR037062">
    <property type="entry name" value="Malic_N_dom_sf"/>
</dbReference>
<feature type="binding site" evidence="4">
    <location>
        <position position="72"/>
    </location>
    <ligand>
        <name>(S)-malate</name>
        <dbReference type="ChEBI" id="CHEBI:15589"/>
    </ligand>
</feature>
<accession>A0A833CCF2</accession>
<feature type="binding site" evidence="4">
    <location>
        <position position="285"/>
    </location>
    <ligand>
        <name>(S)-malate</name>
        <dbReference type="ChEBI" id="CHEBI:15589"/>
    </ligand>
</feature>
<dbReference type="SMART" id="SM00919">
    <property type="entry name" value="Malic_M"/>
    <property type="match status" value="1"/>
</dbReference>
<dbReference type="GO" id="GO:0046872">
    <property type="term" value="F:metal ion binding"/>
    <property type="evidence" value="ECO:0007669"/>
    <property type="project" value="UniProtKB-KW"/>
</dbReference>
<dbReference type="Gene3D" id="3.40.50.720">
    <property type="entry name" value="NAD(P)-binding Rossmann-like Domain"/>
    <property type="match status" value="1"/>
</dbReference>
<dbReference type="Pfam" id="PF00390">
    <property type="entry name" value="malic"/>
    <property type="match status" value="1"/>
</dbReference>
<feature type="domain" description="Malic enzyme N-terminal" evidence="7">
    <location>
        <begin position="15"/>
        <end position="148"/>
    </location>
</feature>
<evidence type="ECO:0000313" key="8">
    <source>
        <dbReference type="EMBL" id="KAB1479768.1"/>
    </source>
</evidence>
<feature type="binding site" evidence="4">
    <location>
        <position position="315"/>
    </location>
    <ligand>
        <name>(S)-malate</name>
        <dbReference type="ChEBI" id="CHEBI:15589"/>
    </ligand>
</feature>
<sequence length="391" mass="41816">MDVREEAVQKKLELGGFLTTGTKYPLKDAHDLSVAYTPGVAEPCLRIKDNEELSFDLTCRGNMVAVVSDGTRVLGLGNIGAAAAMPVMEGKSLLFKRFGNVDCVPIVIDSDDTEEIIRTVKLLQKNFAGINLEDISSPKCYEIENRLKEELEIPVFHDDQHGTAIACLAGVKAALRFVKKDLSKVKIVVNGAGAAGANIARLLYLAGARDITLMVSSGVLNKNYKRLDSLQAELIKLLGQEEKTGTLAEMAKGADVLLGVSAAGAFTPEILKNLAKDSIVFAMANPNPEAMYDDAKACGVRVMGTGRSDAPNQINNVNVFPGLFRGAIDVHASKINDEMKLAAADALANLVSDEDLREDYVVADAFDERVPLAVAKAVADVAVKTGVARKK</sequence>
<dbReference type="GO" id="GO:0016616">
    <property type="term" value="F:oxidoreductase activity, acting on the CH-OH group of donors, NAD or NADP as acceptor"/>
    <property type="evidence" value="ECO:0007669"/>
    <property type="project" value="InterPro"/>
</dbReference>
<evidence type="ECO:0000256" key="1">
    <source>
        <dbReference type="ARBA" id="ARBA00008785"/>
    </source>
</evidence>
<gene>
    <name evidence="8" type="ORF">F8R14_00385</name>
</gene>
<dbReference type="PANTHER" id="PTHR43237">
    <property type="entry name" value="NADP-DEPENDENT MALIC ENZYME"/>
    <property type="match status" value="1"/>
</dbReference>
<feature type="domain" description="Malic enzyme NAD-binding" evidence="6">
    <location>
        <begin position="160"/>
        <end position="383"/>
    </location>
</feature>
<dbReference type="SMART" id="SM01274">
    <property type="entry name" value="malic"/>
    <property type="match status" value="1"/>
</dbReference>
<dbReference type="EMBL" id="WBKH01000001">
    <property type="protein sequence ID" value="KAB1479768.1"/>
    <property type="molecule type" value="Genomic_DNA"/>
</dbReference>
<comment type="similarity">
    <text evidence="1">Belongs to the malic enzymes family.</text>
</comment>
<dbReference type="InterPro" id="IPR046346">
    <property type="entry name" value="Aminoacid_DH-like_N_sf"/>
</dbReference>
<feature type="active site" description="Proton donor" evidence="3">
    <location>
        <position position="36"/>
    </location>
</feature>
<evidence type="ECO:0000259" key="6">
    <source>
        <dbReference type="SMART" id="SM00919"/>
    </source>
</evidence>
<evidence type="ECO:0000313" key="9">
    <source>
        <dbReference type="Proteomes" id="UP000434554"/>
    </source>
</evidence>
<dbReference type="SUPFAM" id="SSF51735">
    <property type="entry name" value="NAD(P)-binding Rossmann-fold domains"/>
    <property type="match status" value="1"/>
</dbReference>
<evidence type="ECO:0000256" key="2">
    <source>
        <dbReference type="ARBA" id="ARBA00023002"/>
    </source>
</evidence>
<dbReference type="GeneID" id="83054307"/>
<comment type="caution">
    <text evidence="8">The sequence shown here is derived from an EMBL/GenBank/DDBJ whole genome shotgun (WGS) entry which is preliminary data.</text>
</comment>
<feature type="active site" description="Proton acceptor" evidence="3">
    <location>
        <position position="91"/>
    </location>
</feature>